<proteinExistence type="predicted"/>
<dbReference type="GO" id="GO:0003700">
    <property type="term" value="F:DNA-binding transcription factor activity"/>
    <property type="evidence" value="ECO:0007669"/>
    <property type="project" value="TreeGrafter"/>
</dbReference>
<keyword evidence="1" id="KW-0805">Transcription regulation</keyword>
<feature type="DNA-binding region" description="H-T-H motif" evidence="4">
    <location>
        <begin position="45"/>
        <end position="64"/>
    </location>
</feature>
<feature type="compositionally biased region" description="Basic residues" evidence="5">
    <location>
        <begin position="10"/>
        <end position="20"/>
    </location>
</feature>
<evidence type="ECO:0000313" key="7">
    <source>
        <dbReference type="EMBL" id="OAK60318.1"/>
    </source>
</evidence>
<evidence type="ECO:0000256" key="4">
    <source>
        <dbReference type="PROSITE-ProRule" id="PRU00335"/>
    </source>
</evidence>
<feature type="region of interest" description="Disordered" evidence="5">
    <location>
        <begin position="1"/>
        <end position="20"/>
    </location>
</feature>
<dbReference type="Gene3D" id="1.10.357.10">
    <property type="entry name" value="Tetracycline Repressor, domain 2"/>
    <property type="match status" value="1"/>
</dbReference>
<protein>
    <submittedName>
        <fullName evidence="7">Transcriptional regulator</fullName>
    </submittedName>
</protein>
<evidence type="ECO:0000313" key="8">
    <source>
        <dbReference type="Proteomes" id="UP000077852"/>
    </source>
</evidence>
<dbReference type="GO" id="GO:0000976">
    <property type="term" value="F:transcription cis-regulatory region binding"/>
    <property type="evidence" value="ECO:0007669"/>
    <property type="project" value="TreeGrafter"/>
</dbReference>
<evidence type="ECO:0000256" key="3">
    <source>
        <dbReference type="ARBA" id="ARBA00023163"/>
    </source>
</evidence>
<evidence type="ECO:0000256" key="1">
    <source>
        <dbReference type="ARBA" id="ARBA00023015"/>
    </source>
</evidence>
<dbReference type="Pfam" id="PF17918">
    <property type="entry name" value="TetR_C_15"/>
    <property type="match status" value="1"/>
</dbReference>
<dbReference type="EMBL" id="LVHG01000063">
    <property type="protein sequence ID" value="OAK60318.1"/>
    <property type="molecule type" value="Genomic_DNA"/>
</dbReference>
<evidence type="ECO:0000259" key="6">
    <source>
        <dbReference type="PROSITE" id="PS50977"/>
    </source>
</evidence>
<evidence type="ECO:0000256" key="5">
    <source>
        <dbReference type="SAM" id="MobiDB-lite"/>
    </source>
</evidence>
<keyword evidence="2 4" id="KW-0238">DNA-binding</keyword>
<dbReference type="PANTHER" id="PTHR30055">
    <property type="entry name" value="HTH-TYPE TRANSCRIPTIONAL REGULATOR RUTR"/>
    <property type="match status" value="1"/>
</dbReference>
<dbReference type="PRINTS" id="PR00455">
    <property type="entry name" value="HTHTETR"/>
</dbReference>
<dbReference type="InterPro" id="IPR009057">
    <property type="entry name" value="Homeodomain-like_sf"/>
</dbReference>
<comment type="caution">
    <text evidence="7">The sequence shown here is derived from an EMBL/GenBank/DDBJ whole genome shotgun (WGS) entry which is preliminary data.</text>
</comment>
<dbReference type="Pfam" id="PF00440">
    <property type="entry name" value="TetR_N"/>
    <property type="match status" value="1"/>
</dbReference>
<dbReference type="SUPFAM" id="SSF46689">
    <property type="entry name" value="Homeodomain-like"/>
    <property type="match status" value="1"/>
</dbReference>
<evidence type="ECO:0000256" key="2">
    <source>
        <dbReference type="ARBA" id="ARBA00023125"/>
    </source>
</evidence>
<dbReference type="AlphaFoldDB" id="A0AA91IA05"/>
<dbReference type="Proteomes" id="UP000077852">
    <property type="component" value="Unassembled WGS sequence"/>
</dbReference>
<organism evidence="7 8">
    <name type="scientific">Variovorax paradoxus</name>
    <dbReference type="NCBI Taxonomy" id="34073"/>
    <lineage>
        <taxon>Bacteria</taxon>
        <taxon>Pseudomonadati</taxon>
        <taxon>Pseudomonadota</taxon>
        <taxon>Betaproteobacteria</taxon>
        <taxon>Burkholderiales</taxon>
        <taxon>Comamonadaceae</taxon>
        <taxon>Variovorax</taxon>
    </lineage>
</organism>
<dbReference type="PROSITE" id="PS50977">
    <property type="entry name" value="HTH_TETR_2"/>
    <property type="match status" value="1"/>
</dbReference>
<keyword evidence="3" id="KW-0804">Transcription</keyword>
<dbReference type="InterPro" id="IPR041669">
    <property type="entry name" value="TetR_C_15"/>
</dbReference>
<dbReference type="InterPro" id="IPR001647">
    <property type="entry name" value="HTH_TetR"/>
</dbReference>
<sequence>MGTRIPSQHRSMRKAPRQQRSRATVDVIIEAAARVLGRRGWARFTTNEIAAVAGVSVGSLYQYFPNKLAIAEAIRQRHLDEVLRVLSPADEQDGTLSLDQRVARFVDGVIAAHSIDQALHHVLVDEVPLGARSSYVAFEAEYQRRYRALVAAADGRAGEEGEGRAMAARMLSSAVEGVVHSAAGRHELGAASFRTELVRLILAYLRDRGAEAQA</sequence>
<dbReference type="PANTHER" id="PTHR30055:SF234">
    <property type="entry name" value="HTH-TYPE TRANSCRIPTIONAL REGULATOR BETI"/>
    <property type="match status" value="1"/>
</dbReference>
<reference evidence="7 8" key="1">
    <citation type="submission" date="2016-03" db="EMBL/GenBank/DDBJ databases">
        <title>Genome sequence of Variovorax paradoxus KB5.</title>
        <authorList>
            <person name="Jeong H."/>
            <person name="Hong C.E."/>
            <person name="Jo S.H."/>
            <person name="Park J.M."/>
        </authorList>
    </citation>
    <scope>NUCLEOTIDE SEQUENCE [LARGE SCALE GENOMIC DNA]</scope>
    <source>
        <strain evidence="7 8">KB5</strain>
    </source>
</reference>
<accession>A0AA91IA05</accession>
<feature type="domain" description="HTH tetR-type" evidence="6">
    <location>
        <begin position="22"/>
        <end position="82"/>
    </location>
</feature>
<dbReference type="InterPro" id="IPR050109">
    <property type="entry name" value="HTH-type_TetR-like_transc_reg"/>
</dbReference>
<gene>
    <name evidence="7" type="ORF">A3K87_24745</name>
</gene>
<name>A0AA91IA05_VARPD</name>